<protein>
    <recommendedName>
        <fullName evidence="8">Thymidylate kinase</fullName>
        <ecNumber evidence="8">2.7.4.9</ecNumber>
    </recommendedName>
    <alternativeName>
        <fullName evidence="8">dTMP kinase</fullName>
    </alternativeName>
</protein>
<evidence type="ECO:0000313" key="11">
    <source>
        <dbReference type="Proteomes" id="UP000231648"/>
    </source>
</evidence>
<gene>
    <name evidence="8" type="primary">tmk</name>
    <name evidence="10" type="ORF">COU82_00910</name>
</gene>
<dbReference type="Pfam" id="PF02223">
    <property type="entry name" value="Thymidylate_kin"/>
    <property type="match status" value="1"/>
</dbReference>
<evidence type="ECO:0000256" key="5">
    <source>
        <dbReference type="ARBA" id="ARBA00022777"/>
    </source>
</evidence>
<comment type="caution">
    <text evidence="8">Lacks conserved residue(s) required for the propagation of feature annotation.</text>
</comment>
<evidence type="ECO:0000256" key="3">
    <source>
        <dbReference type="ARBA" id="ARBA00022727"/>
    </source>
</evidence>
<keyword evidence="4 8" id="KW-0547">Nucleotide-binding</keyword>
<dbReference type="Gene3D" id="3.40.50.300">
    <property type="entry name" value="P-loop containing nucleotide triphosphate hydrolases"/>
    <property type="match status" value="1"/>
</dbReference>
<comment type="catalytic activity">
    <reaction evidence="7 8">
        <text>dTMP + ATP = dTDP + ADP</text>
        <dbReference type="Rhea" id="RHEA:13517"/>
        <dbReference type="ChEBI" id="CHEBI:30616"/>
        <dbReference type="ChEBI" id="CHEBI:58369"/>
        <dbReference type="ChEBI" id="CHEBI:63528"/>
        <dbReference type="ChEBI" id="CHEBI:456216"/>
        <dbReference type="EC" id="2.7.4.9"/>
    </reaction>
</comment>
<dbReference type="CDD" id="cd01672">
    <property type="entry name" value="TMPK"/>
    <property type="match status" value="1"/>
</dbReference>
<dbReference type="PANTHER" id="PTHR10344">
    <property type="entry name" value="THYMIDYLATE KINASE"/>
    <property type="match status" value="1"/>
</dbReference>
<keyword evidence="3 8" id="KW-0545">Nucleotide biosynthesis</keyword>
<organism evidence="10 11">
    <name type="scientific">Candidatus Portnoybacteria bacterium CG10_big_fil_rev_8_21_14_0_10_38_18</name>
    <dbReference type="NCBI Taxonomy" id="1974813"/>
    <lineage>
        <taxon>Bacteria</taxon>
        <taxon>Candidatus Portnoyibacteriota</taxon>
    </lineage>
</organism>
<comment type="similarity">
    <text evidence="1 8">Belongs to the thymidylate kinase family.</text>
</comment>
<keyword evidence="2 8" id="KW-0808">Transferase</keyword>
<dbReference type="GO" id="GO:0004550">
    <property type="term" value="F:nucleoside diphosphate kinase activity"/>
    <property type="evidence" value="ECO:0007669"/>
    <property type="project" value="TreeGrafter"/>
</dbReference>
<dbReference type="InterPro" id="IPR027417">
    <property type="entry name" value="P-loop_NTPase"/>
</dbReference>
<dbReference type="GO" id="GO:0006227">
    <property type="term" value="P:dUDP biosynthetic process"/>
    <property type="evidence" value="ECO:0007669"/>
    <property type="project" value="TreeGrafter"/>
</dbReference>
<dbReference type="InterPro" id="IPR039430">
    <property type="entry name" value="Thymidylate_kin-like_dom"/>
</dbReference>
<evidence type="ECO:0000256" key="6">
    <source>
        <dbReference type="ARBA" id="ARBA00022840"/>
    </source>
</evidence>
<dbReference type="GO" id="GO:0005737">
    <property type="term" value="C:cytoplasm"/>
    <property type="evidence" value="ECO:0007669"/>
    <property type="project" value="TreeGrafter"/>
</dbReference>
<keyword evidence="6 8" id="KW-0067">ATP-binding</keyword>
<dbReference type="EC" id="2.7.4.9" evidence="8"/>
<sequence length="209" mass="24279">MYLQTTRRPKSKKKLFIALEAIDGVGKSTVINLLKQNSKIVTLATPPKPFALIRKIFDYTGLKLRFIFYLSSVIYASYLIKKWVKEKPVICDRYLLSTLAAHEARGLSENWFNSLGLIIKNVYPPDFVILLYCKENIRLQRLKKRKLTKSDIENLNKGLCPKIYIGYQKWAKKLGYNLIKIDTTNLTPGQIRDKIMEVIMKNQYSKAKK</sequence>
<dbReference type="EMBL" id="PFDX01000011">
    <property type="protein sequence ID" value="PJE57627.1"/>
    <property type="molecule type" value="Genomic_DNA"/>
</dbReference>
<dbReference type="InterPro" id="IPR018094">
    <property type="entry name" value="Thymidylate_kinase"/>
</dbReference>
<dbReference type="GO" id="GO:0006233">
    <property type="term" value="P:dTDP biosynthetic process"/>
    <property type="evidence" value="ECO:0007669"/>
    <property type="project" value="InterPro"/>
</dbReference>
<evidence type="ECO:0000256" key="7">
    <source>
        <dbReference type="ARBA" id="ARBA00048743"/>
    </source>
</evidence>
<evidence type="ECO:0000256" key="4">
    <source>
        <dbReference type="ARBA" id="ARBA00022741"/>
    </source>
</evidence>
<reference evidence="11" key="1">
    <citation type="submission" date="2017-09" db="EMBL/GenBank/DDBJ databases">
        <title>Depth-based differentiation of microbial function through sediment-hosted aquifers and enrichment of novel symbionts in the deep terrestrial subsurface.</title>
        <authorList>
            <person name="Probst A.J."/>
            <person name="Ladd B."/>
            <person name="Jarett J.K."/>
            <person name="Geller-Mcgrath D.E."/>
            <person name="Sieber C.M.K."/>
            <person name="Emerson J.B."/>
            <person name="Anantharaman K."/>
            <person name="Thomas B.C."/>
            <person name="Malmstrom R."/>
            <person name="Stieglmeier M."/>
            <person name="Klingl A."/>
            <person name="Woyke T."/>
            <person name="Ryan C.M."/>
            <person name="Banfield J.F."/>
        </authorList>
    </citation>
    <scope>NUCLEOTIDE SEQUENCE [LARGE SCALE GENOMIC DNA]</scope>
</reference>
<accession>A0A2M8KCI4</accession>
<name>A0A2M8KCI4_9BACT</name>
<dbReference type="GO" id="GO:0004798">
    <property type="term" value="F:dTMP kinase activity"/>
    <property type="evidence" value="ECO:0007669"/>
    <property type="project" value="UniProtKB-UniRule"/>
</dbReference>
<evidence type="ECO:0000313" key="10">
    <source>
        <dbReference type="EMBL" id="PJE57627.1"/>
    </source>
</evidence>
<dbReference type="AlphaFoldDB" id="A0A2M8KCI4"/>
<comment type="function">
    <text evidence="8">Phosphorylation of dTMP to form dTDP in both de novo and salvage pathways of dTTP synthesis.</text>
</comment>
<keyword evidence="5 8" id="KW-0418">Kinase</keyword>
<feature type="domain" description="Thymidylate kinase-like" evidence="9">
    <location>
        <begin position="20"/>
        <end position="186"/>
    </location>
</feature>
<dbReference type="PANTHER" id="PTHR10344:SF4">
    <property type="entry name" value="UMP-CMP KINASE 2, MITOCHONDRIAL"/>
    <property type="match status" value="1"/>
</dbReference>
<dbReference type="HAMAP" id="MF_00165">
    <property type="entry name" value="Thymidylate_kinase"/>
    <property type="match status" value="1"/>
</dbReference>
<comment type="caution">
    <text evidence="10">The sequence shown here is derived from an EMBL/GenBank/DDBJ whole genome shotgun (WGS) entry which is preliminary data.</text>
</comment>
<dbReference type="Proteomes" id="UP000231648">
    <property type="component" value="Unassembled WGS sequence"/>
</dbReference>
<dbReference type="SUPFAM" id="SSF52540">
    <property type="entry name" value="P-loop containing nucleoside triphosphate hydrolases"/>
    <property type="match status" value="1"/>
</dbReference>
<evidence type="ECO:0000256" key="8">
    <source>
        <dbReference type="HAMAP-Rule" id="MF_00165"/>
    </source>
</evidence>
<dbReference type="GO" id="GO:0006235">
    <property type="term" value="P:dTTP biosynthetic process"/>
    <property type="evidence" value="ECO:0007669"/>
    <property type="project" value="UniProtKB-UniRule"/>
</dbReference>
<evidence type="ECO:0000259" key="9">
    <source>
        <dbReference type="Pfam" id="PF02223"/>
    </source>
</evidence>
<proteinExistence type="inferred from homology"/>
<evidence type="ECO:0000256" key="1">
    <source>
        <dbReference type="ARBA" id="ARBA00009776"/>
    </source>
</evidence>
<evidence type="ECO:0000256" key="2">
    <source>
        <dbReference type="ARBA" id="ARBA00022679"/>
    </source>
</evidence>
<dbReference type="GO" id="GO:0005524">
    <property type="term" value="F:ATP binding"/>
    <property type="evidence" value="ECO:0007669"/>
    <property type="project" value="UniProtKB-UniRule"/>
</dbReference>